<evidence type="ECO:0000313" key="4">
    <source>
        <dbReference type="Proteomes" id="UP001215231"/>
    </source>
</evidence>
<proteinExistence type="predicted"/>
<evidence type="ECO:0000256" key="1">
    <source>
        <dbReference type="SAM" id="Phobius"/>
    </source>
</evidence>
<feature type="transmembrane region" description="Helical" evidence="1">
    <location>
        <begin position="186"/>
        <end position="205"/>
    </location>
</feature>
<feature type="chain" id="PRO_5046762317" evidence="2">
    <location>
        <begin position="23"/>
        <end position="211"/>
    </location>
</feature>
<keyword evidence="4" id="KW-1185">Reference proteome</keyword>
<keyword evidence="1" id="KW-0472">Membrane</keyword>
<protein>
    <submittedName>
        <fullName evidence="3">PEP-CTERM sorting domain-containing protein</fullName>
    </submittedName>
</protein>
<dbReference type="EMBL" id="CP059693">
    <property type="protein sequence ID" value="WDE11079.1"/>
    <property type="molecule type" value="Genomic_DNA"/>
</dbReference>
<evidence type="ECO:0000313" key="3">
    <source>
        <dbReference type="EMBL" id="WDE11079.1"/>
    </source>
</evidence>
<evidence type="ECO:0000256" key="2">
    <source>
        <dbReference type="SAM" id="SignalP"/>
    </source>
</evidence>
<keyword evidence="1" id="KW-0812">Transmembrane</keyword>
<sequence length="211" mass="22801">MRLFKSIAVVATLALTSLTAHAGIITADWKTAGDNKVSIDTTTGLEWLKITETRSYTFNSIQGELAQGGAFEGWRLPTEQEITSLWRSFFPDAPATYYHYTDMDTIAGVGSAAALAWTDALGYGYWGTTGFRYSYGLFLDDNNQSKAYGFIINNNAYGHMTPGLAQGSHNYNGLFLVAGDSQPSSVPVPGSAILMVLGLSGLAFARKRKAK</sequence>
<name>A0ABY7VD87_9GAMM</name>
<keyword evidence="1" id="KW-1133">Transmembrane helix</keyword>
<gene>
    <name evidence="3" type="ORF">H3N35_23030</name>
</gene>
<keyword evidence="2" id="KW-0732">Signal</keyword>
<feature type="signal peptide" evidence="2">
    <location>
        <begin position="1"/>
        <end position="22"/>
    </location>
</feature>
<organism evidence="3 4">
    <name type="scientific">Thalassomonas haliotis</name>
    <dbReference type="NCBI Taxonomy" id="485448"/>
    <lineage>
        <taxon>Bacteria</taxon>
        <taxon>Pseudomonadati</taxon>
        <taxon>Pseudomonadota</taxon>
        <taxon>Gammaproteobacteria</taxon>
        <taxon>Alteromonadales</taxon>
        <taxon>Colwelliaceae</taxon>
        <taxon>Thalassomonas</taxon>
    </lineage>
</organism>
<dbReference type="InterPro" id="IPR013424">
    <property type="entry name" value="Ice-binding_C"/>
</dbReference>
<dbReference type="NCBIfam" id="TIGR02595">
    <property type="entry name" value="PEP_CTERM"/>
    <property type="match status" value="1"/>
</dbReference>
<reference evidence="3 4" key="1">
    <citation type="journal article" date="2022" name="Mar. Drugs">
        <title>Bioassay-Guided Fractionation Leads to the Detection of Cholic Acid Generated by the Rare Thalassomonas sp.</title>
        <authorList>
            <person name="Pheiffer F."/>
            <person name="Schneider Y.K."/>
            <person name="Hansen E.H."/>
            <person name="Andersen J.H."/>
            <person name="Isaksson J."/>
            <person name="Busche T."/>
            <person name="R C."/>
            <person name="Kalinowski J."/>
            <person name="Zyl L.V."/>
            <person name="Trindade M."/>
        </authorList>
    </citation>
    <scope>NUCLEOTIDE SEQUENCE [LARGE SCALE GENOMIC DNA]</scope>
    <source>
        <strain evidence="3 4">A5K-61T</strain>
    </source>
</reference>
<dbReference type="RefSeq" id="WP_274051183.1">
    <property type="nucleotide sequence ID" value="NZ_CP059693.1"/>
</dbReference>
<accession>A0ABY7VD87</accession>
<dbReference type="Proteomes" id="UP001215231">
    <property type="component" value="Chromosome"/>
</dbReference>